<protein>
    <submittedName>
        <fullName evidence="2">Iron hydrogenase</fullName>
    </submittedName>
</protein>
<sequence>IMPCTCKKFECDRPEMKSSGYRDVDVVLTTRELAYLIKDANIDFDTLEESELESPLGVYTGAGTIFGVTGGVMEAALRTGYEVITGEKIPSIDLPAVRGSEGFRTAEIKVGDLTLKVGIVTGLKNIVPVLEDLKSGKLNLDFIEVMTCPVGCVSGGGQPKLLLEEY</sequence>
<organism evidence="2 3">
    <name type="scientific">Clostridium perfringens</name>
    <dbReference type="NCBI Taxonomy" id="1502"/>
    <lineage>
        <taxon>Bacteria</taxon>
        <taxon>Bacillati</taxon>
        <taxon>Bacillota</taxon>
        <taxon>Clostridia</taxon>
        <taxon>Eubacteriales</taxon>
        <taxon>Clostridiaceae</taxon>
        <taxon>Clostridium</taxon>
    </lineage>
</organism>
<feature type="non-terminal residue" evidence="2">
    <location>
        <position position="1"/>
    </location>
</feature>
<dbReference type="Gene3D" id="3.40.950.10">
    <property type="entry name" value="Fe-only Hydrogenase (Larger Subunit), Chain L, domain 3"/>
    <property type="match status" value="1"/>
</dbReference>
<dbReference type="AlphaFoldDB" id="A0AAW9I872"/>
<dbReference type="InterPro" id="IPR050340">
    <property type="entry name" value="Cytosolic_Fe-S_CAF"/>
</dbReference>
<dbReference type="InterPro" id="IPR004108">
    <property type="entry name" value="Fe_hydrogenase_lsu_C"/>
</dbReference>
<evidence type="ECO:0000313" key="2">
    <source>
        <dbReference type="EMBL" id="MDZ4910426.1"/>
    </source>
</evidence>
<dbReference type="RefSeq" id="WP_322395654.1">
    <property type="nucleotide sequence ID" value="NZ_WNUI01000279.1"/>
</dbReference>
<dbReference type="Pfam" id="PF02906">
    <property type="entry name" value="Fe_hyd_lg_C"/>
    <property type="match status" value="1"/>
</dbReference>
<comment type="caution">
    <text evidence="2">The sequence shown here is derived from an EMBL/GenBank/DDBJ whole genome shotgun (WGS) entry which is preliminary data.</text>
</comment>
<dbReference type="EMBL" id="WNUI01000279">
    <property type="protein sequence ID" value="MDZ4910426.1"/>
    <property type="molecule type" value="Genomic_DNA"/>
</dbReference>
<reference evidence="2" key="1">
    <citation type="submission" date="2019-11" db="EMBL/GenBank/DDBJ databases">
        <title>Characterization of Clostridium perfringens isolates from swine manure treated agricultural soils.</title>
        <authorList>
            <person name="Wushke S.T."/>
        </authorList>
    </citation>
    <scope>NUCLEOTIDE SEQUENCE</scope>
    <source>
        <strain evidence="2">X94</strain>
    </source>
</reference>
<dbReference type="Proteomes" id="UP001288778">
    <property type="component" value="Unassembled WGS sequence"/>
</dbReference>
<gene>
    <name evidence="2" type="ORF">GNF68_15585</name>
</gene>
<proteinExistence type="predicted"/>
<feature type="domain" description="Iron hydrogenase large subunit C-terminal" evidence="1">
    <location>
        <begin position="1"/>
        <end position="156"/>
    </location>
</feature>
<name>A0AAW9I872_CLOPF</name>
<evidence type="ECO:0000259" key="1">
    <source>
        <dbReference type="Pfam" id="PF02906"/>
    </source>
</evidence>
<dbReference type="PANTHER" id="PTHR11615">
    <property type="entry name" value="NITRATE, FORMATE, IRON DEHYDROGENASE"/>
    <property type="match status" value="1"/>
</dbReference>
<feature type="non-terminal residue" evidence="2">
    <location>
        <position position="166"/>
    </location>
</feature>
<dbReference type="Gene3D" id="3.40.50.1780">
    <property type="match status" value="1"/>
</dbReference>
<accession>A0AAW9I872</accession>
<dbReference type="InterPro" id="IPR009016">
    <property type="entry name" value="Fe_hydrogenase"/>
</dbReference>
<dbReference type="SUPFAM" id="SSF53920">
    <property type="entry name" value="Fe-only hydrogenase"/>
    <property type="match status" value="1"/>
</dbReference>
<evidence type="ECO:0000313" key="3">
    <source>
        <dbReference type="Proteomes" id="UP001288778"/>
    </source>
</evidence>